<feature type="transmembrane region" description="Helical" evidence="1">
    <location>
        <begin position="42"/>
        <end position="63"/>
    </location>
</feature>
<organism evidence="2 3">
    <name type="scientific">Rhodocytophaga rosea</name>
    <dbReference type="NCBI Taxonomy" id="2704465"/>
    <lineage>
        <taxon>Bacteria</taxon>
        <taxon>Pseudomonadati</taxon>
        <taxon>Bacteroidota</taxon>
        <taxon>Cytophagia</taxon>
        <taxon>Cytophagales</taxon>
        <taxon>Rhodocytophagaceae</taxon>
        <taxon>Rhodocytophaga</taxon>
    </lineage>
</organism>
<keyword evidence="1" id="KW-0812">Transmembrane</keyword>
<feature type="transmembrane region" description="Helical" evidence="1">
    <location>
        <begin position="16"/>
        <end position="36"/>
    </location>
</feature>
<feature type="transmembrane region" description="Helical" evidence="1">
    <location>
        <begin position="99"/>
        <end position="120"/>
    </location>
</feature>
<dbReference type="AlphaFoldDB" id="A0A6C0GPF2"/>
<name>A0A6C0GPF2_9BACT</name>
<protein>
    <recommendedName>
        <fullName evidence="4">DUF308 domain-containing protein</fullName>
    </recommendedName>
</protein>
<dbReference type="Pfam" id="PF03729">
    <property type="entry name" value="DUF308"/>
    <property type="match status" value="2"/>
</dbReference>
<dbReference type="InterPro" id="IPR005325">
    <property type="entry name" value="DUF308_memb"/>
</dbReference>
<dbReference type="InterPro" id="IPR052712">
    <property type="entry name" value="Acid_resist_chaperone_HdeD"/>
</dbReference>
<keyword evidence="3" id="KW-1185">Reference proteome</keyword>
<keyword evidence="1" id="KW-0472">Membrane</keyword>
<dbReference type="KEGG" id="rhoz:GXP67_23865"/>
<evidence type="ECO:0000313" key="2">
    <source>
        <dbReference type="EMBL" id="QHT69462.1"/>
    </source>
</evidence>
<accession>A0A6C0GPF2</accession>
<dbReference type="GO" id="GO:0005886">
    <property type="term" value="C:plasma membrane"/>
    <property type="evidence" value="ECO:0007669"/>
    <property type="project" value="TreeGrafter"/>
</dbReference>
<dbReference type="EMBL" id="CP048222">
    <property type="protein sequence ID" value="QHT69462.1"/>
    <property type="molecule type" value="Genomic_DNA"/>
</dbReference>
<proteinExistence type="predicted"/>
<dbReference type="PANTHER" id="PTHR34989">
    <property type="entry name" value="PROTEIN HDED"/>
    <property type="match status" value="1"/>
</dbReference>
<feature type="transmembrane region" description="Helical" evidence="1">
    <location>
        <begin position="157"/>
        <end position="178"/>
    </location>
</feature>
<reference evidence="2 3" key="1">
    <citation type="submission" date="2020-01" db="EMBL/GenBank/DDBJ databases">
        <authorList>
            <person name="Kim M.K."/>
        </authorList>
    </citation>
    <scope>NUCLEOTIDE SEQUENCE [LARGE SCALE GENOMIC DNA]</scope>
    <source>
        <strain evidence="2 3">172606-1</strain>
    </source>
</reference>
<feature type="transmembrane region" description="Helical" evidence="1">
    <location>
        <begin position="75"/>
        <end position="93"/>
    </location>
</feature>
<feature type="transmembrane region" description="Helical" evidence="1">
    <location>
        <begin position="132"/>
        <end position="151"/>
    </location>
</feature>
<sequence>MITRLQLLNEIENKLIAVKGSLCAIFGLTCIISIFLDNRNFTFLAYTLGIFTLVSGLISLLTIAKEKISFRHFALFHYEGIASFILGMLILGFRQTAISIFMGILGGIAVGIGLMQIALAFDIHTFKIKEGVLIYSGILTVLLGAILFNNPDSISEFVSILLGVFFIVLGGYVGWSAWKHARLQKKSSVVAAESSAPVHAQVTLMPVKSPNQFSA</sequence>
<evidence type="ECO:0008006" key="4">
    <source>
        <dbReference type="Google" id="ProtNLM"/>
    </source>
</evidence>
<gene>
    <name evidence="2" type="ORF">GXP67_23865</name>
</gene>
<evidence type="ECO:0000256" key="1">
    <source>
        <dbReference type="SAM" id="Phobius"/>
    </source>
</evidence>
<keyword evidence="1" id="KW-1133">Transmembrane helix</keyword>
<dbReference type="Proteomes" id="UP000480178">
    <property type="component" value="Chromosome"/>
</dbReference>
<dbReference type="PANTHER" id="PTHR34989:SF1">
    <property type="entry name" value="PROTEIN HDED"/>
    <property type="match status" value="1"/>
</dbReference>
<dbReference type="RefSeq" id="WP_162445451.1">
    <property type="nucleotide sequence ID" value="NZ_CP048222.1"/>
</dbReference>
<evidence type="ECO:0000313" key="3">
    <source>
        <dbReference type="Proteomes" id="UP000480178"/>
    </source>
</evidence>